<organism evidence="7 8">
    <name type="scientific">Diplocloster agilis</name>
    <dbReference type="NCBI Taxonomy" id="2850323"/>
    <lineage>
        <taxon>Bacteria</taxon>
        <taxon>Bacillati</taxon>
        <taxon>Bacillota</taxon>
        <taxon>Clostridia</taxon>
        <taxon>Lachnospirales</taxon>
        <taxon>Lachnospiraceae</taxon>
        <taxon>Diplocloster</taxon>
    </lineage>
</organism>
<dbReference type="Gene3D" id="1.10.3210.10">
    <property type="entry name" value="Hypothetical protein af1432"/>
    <property type="match status" value="1"/>
</dbReference>
<dbReference type="InterPro" id="IPR003607">
    <property type="entry name" value="HD/PDEase_dom"/>
</dbReference>
<dbReference type="SUPFAM" id="SSF109604">
    <property type="entry name" value="HD-domain/PDEase-like"/>
    <property type="match status" value="1"/>
</dbReference>
<evidence type="ECO:0000259" key="6">
    <source>
        <dbReference type="PROSITE" id="PS51832"/>
    </source>
</evidence>
<dbReference type="PROSITE" id="PS51832">
    <property type="entry name" value="HD_GYP"/>
    <property type="match status" value="1"/>
</dbReference>
<name>A0A949K2S8_9FIRM</name>
<keyword evidence="8" id="KW-1185">Reference proteome</keyword>
<comment type="caution">
    <text evidence="7">The sequence shown here is derived from an EMBL/GenBank/DDBJ whole genome shotgun (WGS) entry which is preliminary data.</text>
</comment>
<evidence type="ECO:0000313" key="7">
    <source>
        <dbReference type="EMBL" id="MBU9738267.1"/>
    </source>
</evidence>
<dbReference type="InterPro" id="IPR001789">
    <property type="entry name" value="Sig_transdc_resp-reg_receiver"/>
</dbReference>
<evidence type="ECO:0000259" key="5">
    <source>
        <dbReference type="PROSITE" id="PS51831"/>
    </source>
</evidence>
<evidence type="ECO:0000256" key="1">
    <source>
        <dbReference type="ARBA" id="ARBA00018672"/>
    </source>
</evidence>
<dbReference type="EMBL" id="JAHQCW010000031">
    <property type="protein sequence ID" value="MBU9738267.1"/>
    <property type="molecule type" value="Genomic_DNA"/>
</dbReference>
<dbReference type="InterPro" id="IPR011006">
    <property type="entry name" value="CheY-like_superfamily"/>
</dbReference>
<feature type="modified residue" description="4-aspartylphosphate" evidence="3">
    <location>
        <position position="63"/>
    </location>
</feature>
<dbReference type="PANTHER" id="PTHR45228">
    <property type="entry name" value="CYCLIC DI-GMP PHOSPHODIESTERASE TM_0186-RELATED"/>
    <property type="match status" value="1"/>
</dbReference>
<feature type="domain" description="HD-GYP" evidence="6">
    <location>
        <begin position="307"/>
        <end position="502"/>
    </location>
</feature>
<dbReference type="GO" id="GO:0000160">
    <property type="term" value="P:phosphorelay signal transduction system"/>
    <property type="evidence" value="ECO:0007669"/>
    <property type="project" value="InterPro"/>
</dbReference>
<dbReference type="PROSITE" id="PS50110">
    <property type="entry name" value="RESPONSE_REGULATORY"/>
    <property type="match status" value="1"/>
</dbReference>
<dbReference type="RefSeq" id="WP_238722506.1">
    <property type="nucleotide sequence ID" value="NZ_JAHQCW010000031.1"/>
</dbReference>
<dbReference type="SMART" id="SM00448">
    <property type="entry name" value="REC"/>
    <property type="match status" value="1"/>
</dbReference>
<dbReference type="PROSITE" id="PS51831">
    <property type="entry name" value="HD"/>
    <property type="match status" value="1"/>
</dbReference>
<dbReference type="AlphaFoldDB" id="A0A949K2S8"/>
<dbReference type="Gene3D" id="3.30.450.40">
    <property type="match status" value="1"/>
</dbReference>
<dbReference type="InterPro" id="IPR052020">
    <property type="entry name" value="Cyclic_di-GMP/3'3'-cGAMP_PDE"/>
</dbReference>
<dbReference type="PANTHER" id="PTHR45228:SF4">
    <property type="entry name" value="LIPOPROTEIN"/>
    <property type="match status" value="1"/>
</dbReference>
<evidence type="ECO:0000313" key="8">
    <source>
        <dbReference type="Proteomes" id="UP000712157"/>
    </source>
</evidence>
<dbReference type="InterPro" id="IPR037522">
    <property type="entry name" value="HD_GYP_dom"/>
</dbReference>
<dbReference type="Pfam" id="PF13487">
    <property type="entry name" value="HD_5"/>
    <property type="match status" value="1"/>
</dbReference>
<proteinExistence type="predicted"/>
<dbReference type="Proteomes" id="UP000712157">
    <property type="component" value="Unassembled WGS sequence"/>
</dbReference>
<dbReference type="SMART" id="SM00471">
    <property type="entry name" value="HDc"/>
    <property type="match status" value="1"/>
</dbReference>
<comment type="function">
    <text evidence="2">May play the central regulatory role in sporulation. It may be an element of the effector pathway responsible for the activation of sporulation genes in response to nutritional stress. Spo0A may act in concert with spo0H (a sigma factor) to control the expression of some genes that are critical to the sporulation process.</text>
</comment>
<dbReference type="CDD" id="cd00077">
    <property type="entry name" value="HDc"/>
    <property type="match status" value="1"/>
</dbReference>
<feature type="domain" description="Response regulatory" evidence="4">
    <location>
        <begin position="14"/>
        <end position="129"/>
    </location>
</feature>
<dbReference type="SUPFAM" id="SSF55781">
    <property type="entry name" value="GAF domain-like"/>
    <property type="match status" value="1"/>
</dbReference>
<feature type="domain" description="HD" evidence="5">
    <location>
        <begin position="329"/>
        <end position="451"/>
    </location>
</feature>
<reference evidence="7" key="1">
    <citation type="submission" date="2021-06" db="EMBL/GenBank/DDBJ databases">
        <title>Description of novel taxa of the family Lachnospiraceae.</title>
        <authorList>
            <person name="Chaplin A.V."/>
            <person name="Sokolova S.R."/>
            <person name="Pikina A.P."/>
            <person name="Korzhanova M."/>
            <person name="Belova V."/>
            <person name="Korostin D."/>
            <person name="Efimov B.A."/>
        </authorList>
    </citation>
    <scope>NUCLEOTIDE SEQUENCE</scope>
    <source>
        <strain evidence="7">ASD5720</strain>
    </source>
</reference>
<sequence>MRQGKRMTKMNTFSILTVDDDPIMTSTLQAYFQRSGFHVDTENEPEKAVERVRNGRYDILLLDFLMIPICGDQVVEQIRRFNKDIYIILLTGHKSMAPPIKTIRELDIQGYFEKSDRFDQLELLVESCVKSIGQMRTIREYQRGLSTILDVLPRIYHLQAAEKLAESIMEGVREITRSEEAFVGINSCNCVEFSTDNGLGTDLPECIMKRSGSYFTDEVVDRYVHMFRDEGRKEPVAEDQLLILPIRSGQMECIGLIGTRCPGEIRFEQRQLLEIFARQSAQAVQNTTLHAMVNKQKEELVKAYDDLRDGYIEVVSTMRLMVDARDIYTRGHSDRVSYYAVRAAQQLGRSSEYCERLKVASLFHDIGKLGVPDSILLKESKLSEEEYEKVKKHAAKGAEILSAIRRFGGIAPIVRGHHERYDGGGYPDRLRQNEIPEEARIIAVADSFDAMTSDRQYRKSLGYEKAVKELIEGKNTQFDPDIVDAFLIILNDYEKIKEELAWTYEEAVL</sequence>
<gene>
    <name evidence="7" type="ORF">KTH89_17115</name>
</gene>
<dbReference type="Gene3D" id="3.40.50.2300">
    <property type="match status" value="1"/>
</dbReference>
<accession>A0A949K2S8</accession>
<dbReference type="Pfam" id="PF00072">
    <property type="entry name" value="Response_reg"/>
    <property type="match status" value="1"/>
</dbReference>
<evidence type="ECO:0000256" key="3">
    <source>
        <dbReference type="PROSITE-ProRule" id="PRU00169"/>
    </source>
</evidence>
<evidence type="ECO:0000256" key="2">
    <source>
        <dbReference type="ARBA" id="ARBA00024867"/>
    </source>
</evidence>
<dbReference type="InterPro" id="IPR006674">
    <property type="entry name" value="HD_domain"/>
</dbReference>
<dbReference type="Pfam" id="PF11849">
    <property type="entry name" value="DUF3369"/>
    <property type="match status" value="1"/>
</dbReference>
<protein>
    <recommendedName>
        <fullName evidence="1">Stage 0 sporulation protein A homolog</fullName>
    </recommendedName>
</protein>
<dbReference type="InterPro" id="IPR021800">
    <property type="entry name" value="DUF3369"/>
</dbReference>
<keyword evidence="3" id="KW-0597">Phosphoprotein</keyword>
<evidence type="ECO:0000259" key="4">
    <source>
        <dbReference type="PROSITE" id="PS50110"/>
    </source>
</evidence>
<dbReference type="CDD" id="cd00156">
    <property type="entry name" value="REC"/>
    <property type="match status" value="1"/>
</dbReference>
<dbReference type="InterPro" id="IPR029016">
    <property type="entry name" value="GAF-like_dom_sf"/>
</dbReference>
<dbReference type="SUPFAM" id="SSF52172">
    <property type="entry name" value="CheY-like"/>
    <property type="match status" value="1"/>
</dbReference>